<dbReference type="PANTHER" id="PTHR11635">
    <property type="entry name" value="CAMP-DEPENDENT PROTEIN KINASE REGULATORY CHAIN"/>
    <property type="match status" value="1"/>
</dbReference>
<evidence type="ECO:0000256" key="9">
    <source>
        <dbReference type="SAM" id="MobiDB-lite"/>
    </source>
</evidence>
<dbReference type="GO" id="GO:0005829">
    <property type="term" value="C:cytosol"/>
    <property type="evidence" value="ECO:0007669"/>
    <property type="project" value="TreeGrafter"/>
</dbReference>
<name>A0A7S3MVT4_9SPIT</name>
<evidence type="ECO:0000256" key="7">
    <source>
        <dbReference type="ARBA" id="ARBA00023149"/>
    </source>
</evidence>
<dbReference type="InterPro" id="IPR018488">
    <property type="entry name" value="cNMP-bd_CS"/>
</dbReference>
<keyword evidence="4 8" id="KW-0116">cAMP-binding</keyword>
<evidence type="ECO:0000259" key="10">
    <source>
        <dbReference type="PROSITE" id="PS50042"/>
    </source>
</evidence>
<evidence type="ECO:0000256" key="5">
    <source>
        <dbReference type="ARBA" id="ARBA00022737"/>
    </source>
</evidence>
<dbReference type="PROSITE" id="PS00889">
    <property type="entry name" value="CNMP_BINDING_2"/>
    <property type="match status" value="2"/>
</dbReference>
<dbReference type="AlphaFoldDB" id="A0A7S3MVT4"/>
<dbReference type="InterPro" id="IPR018490">
    <property type="entry name" value="cNMP-bd_dom_sf"/>
</dbReference>
<proteinExistence type="inferred from homology"/>
<dbReference type="SMART" id="SM00100">
    <property type="entry name" value="cNMP"/>
    <property type="match status" value="2"/>
</dbReference>
<dbReference type="PRINTS" id="PR00103">
    <property type="entry name" value="CAMPKINASE"/>
</dbReference>
<dbReference type="CDD" id="cd00038">
    <property type="entry name" value="CAP_ED"/>
    <property type="match status" value="2"/>
</dbReference>
<dbReference type="GO" id="GO:0004862">
    <property type="term" value="F:cAMP-dependent protein kinase inhibitor activity"/>
    <property type="evidence" value="ECO:0007669"/>
    <property type="project" value="TreeGrafter"/>
</dbReference>
<dbReference type="SUPFAM" id="SSF51206">
    <property type="entry name" value="cAMP-binding domain-like"/>
    <property type="match status" value="2"/>
</dbReference>
<feature type="binding site" evidence="8">
    <location>
        <position position="350"/>
    </location>
    <ligand>
        <name>3',5'-cyclic AMP</name>
        <dbReference type="ChEBI" id="CHEBI:58165"/>
        <label>2</label>
    </ligand>
</feature>
<dbReference type="GO" id="GO:0005952">
    <property type="term" value="C:cAMP-dependent protein kinase complex"/>
    <property type="evidence" value="ECO:0007669"/>
    <property type="project" value="InterPro"/>
</dbReference>
<evidence type="ECO:0000256" key="4">
    <source>
        <dbReference type="ARBA" id="ARBA00022566"/>
    </source>
</evidence>
<feature type="domain" description="Cyclic nucleotide-binding" evidence="10">
    <location>
        <begin position="143"/>
        <end position="266"/>
    </location>
</feature>
<dbReference type="InterPro" id="IPR000595">
    <property type="entry name" value="cNMP-bd_dom"/>
</dbReference>
<dbReference type="GO" id="GO:0033554">
    <property type="term" value="P:cellular response to stress"/>
    <property type="evidence" value="ECO:0007669"/>
    <property type="project" value="UniProtKB-ARBA"/>
</dbReference>
<reference evidence="11" key="1">
    <citation type="submission" date="2021-01" db="EMBL/GenBank/DDBJ databases">
        <authorList>
            <person name="Corre E."/>
            <person name="Pelletier E."/>
            <person name="Niang G."/>
            <person name="Scheremetjew M."/>
            <person name="Finn R."/>
            <person name="Kale V."/>
            <person name="Holt S."/>
            <person name="Cochrane G."/>
            <person name="Meng A."/>
            <person name="Brown T."/>
            <person name="Cohen L."/>
        </authorList>
    </citation>
    <scope>NUCLEOTIDE SEQUENCE</scope>
    <source>
        <strain evidence="11">S3</strain>
    </source>
</reference>
<dbReference type="InterPro" id="IPR050503">
    <property type="entry name" value="cAMP-dep_PK_reg_su-like"/>
</dbReference>
<evidence type="ECO:0000256" key="1">
    <source>
        <dbReference type="ARBA" id="ARBA00005753"/>
    </source>
</evidence>
<dbReference type="InterPro" id="IPR014710">
    <property type="entry name" value="RmlC-like_jellyroll"/>
</dbReference>
<gene>
    <name evidence="11" type="ORF">SINC0208_LOCUS4091</name>
</gene>
<keyword evidence="3" id="KW-0597">Phosphoprotein</keyword>
<keyword evidence="6 8" id="KW-0547">Nucleotide-binding</keyword>
<evidence type="ECO:0000256" key="2">
    <source>
        <dbReference type="ARBA" id="ARBA00020355"/>
    </source>
</evidence>
<evidence type="ECO:0000313" key="11">
    <source>
        <dbReference type="EMBL" id="CAE0323506.1"/>
    </source>
</evidence>
<dbReference type="FunFam" id="2.60.120.10:FF:000006">
    <property type="entry name" value="cAMP-dependent protein kinase type I-alpha regulatory subunit"/>
    <property type="match status" value="1"/>
</dbReference>
<evidence type="ECO:0000256" key="6">
    <source>
        <dbReference type="ARBA" id="ARBA00022741"/>
    </source>
</evidence>
<evidence type="ECO:0000256" key="3">
    <source>
        <dbReference type="ARBA" id="ARBA00022553"/>
    </source>
</evidence>
<comment type="similarity">
    <text evidence="1">Belongs to the cAMP-dependent kinase regulatory chain family.</text>
</comment>
<dbReference type="PIRSF" id="PIRSF000548">
    <property type="entry name" value="PK_regulatory"/>
    <property type="match status" value="1"/>
</dbReference>
<dbReference type="PROSITE" id="PS00888">
    <property type="entry name" value="CNMP_BINDING_1"/>
    <property type="match status" value="1"/>
</dbReference>
<evidence type="ECO:0000256" key="8">
    <source>
        <dbReference type="PIRSR" id="PIRSR000548-1"/>
    </source>
</evidence>
<feature type="domain" description="Cyclic nucleotide-binding" evidence="10">
    <location>
        <begin position="269"/>
        <end position="391"/>
    </location>
</feature>
<dbReference type="Pfam" id="PF00027">
    <property type="entry name" value="cNMP_binding"/>
    <property type="match status" value="2"/>
</dbReference>
<feature type="binding site" evidence="8">
    <location>
        <position position="224"/>
    </location>
    <ligand>
        <name>3',5'-cyclic AMP</name>
        <dbReference type="ChEBI" id="CHEBI:58165"/>
        <label>1</label>
    </ligand>
</feature>
<feature type="compositionally biased region" description="Polar residues" evidence="9">
    <location>
        <begin position="57"/>
        <end position="72"/>
    </location>
</feature>
<dbReference type="EMBL" id="HBIH01010037">
    <property type="protein sequence ID" value="CAE0323506.1"/>
    <property type="molecule type" value="Transcribed_RNA"/>
</dbReference>
<keyword evidence="5" id="KW-0677">Repeat</keyword>
<dbReference type="FunFam" id="2.60.120.10:FF:000039">
    <property type="entry name" value="cAMP-dependent protein kinase regulatory subunit"/>
    <property type="match status" value="1"/>
</dbReference>
<protein>
    <recommendedName>
        <fullName evidence="2">cAMP-dependent protein kinase regulatory subunit</fullName>
    </recommendedName>
</protein>
<dbReference type="GO" id="GO:0034236">
    <property type="term" value="F:protein kinase A catalytic subunit binding"/>
    <property type="evidence" value="ECO:0007669"/>
    <property type="project" value="TreeGrafter"/>
</dbReference>
<feature type="binding site" evidence="8">
    <location>
        <position position="341"/>
    </location>
    <ligand>
        <name>3',5'-cyclic AMP</name>
        <dbReference type="ChEBI" id="CHEBI:58165"/>
        <label>2</label>
    </ligand>
</feature>
<accession>A0A7S3MVT4</accession>
<sequence length="392" mass="44763">MALALFQSQDQIDDPINFMIEYLKTNFGNRPAINEGERMELDFLRKEVPKLREQAYGQATTSPAQGSTASDINKSESSSDSEPEEAIEDLPLKAAAAKKGPRMSVSAEVFGKFNKQEDYIPPVHKKSHDQIHAIKQKMENNFMFSTLNPIDKKKILDAVVPVTKNAGEVIIQQGDDGDNFYLVEKGILTCKKFLNPTDKEETFLKEYVEGESFGELALLYNAPRAATITCKSDTCELWSLDRNTFNHIIKTAVQKKREKYDDFMGKVEILKLMEKKERTKIADAFKEQWFEEDDYIIKQGDKEGSEFYMIIEGKCHATKVLEPGKPPQVVKEYHPGDYFGERSLIRDQPRAANIVALTQVCVVSLDRQAFKRLMGPMEEILSRNEEEYKKFL</sequence>
<dbReference type="PANTHER" id="PTHR11635:SF152">
    <property type="entry name" value="CAMP-DEPENDENT PROTEIN KINASE TYPE I REGULATORY SUBUNIT-RELATED"/>
    <property type="match status" value="1"/>
</dbReference>
<feature type="binding site" evidence="8">
    <location>
        <position position="215"/>
    </location>
    <ligand>
        <name>3',5'-cyclic AMP</name>
        <dbReference type="ChEBI" id="CHEBI:58165"/>
        <label>1</label>
    </ligand>
</feature>
<keyword evidence="7 8" id="KW-0114">cAMP</keyword>
<dbReference type="PROSITE" id="PS50042">
    <property type="entry name" value="CNMP_BINDING_3"/>
    <property type="match status" value="2"/>
</dbReference>
<dbReference type="Gene3D" id="2.60.120.10">
    <property type="entry name" value="Jelly Rolls"/>
    <property type="match status" value="2"/>
</dbReference>
<organism evidence="11">
    <name type="scientific">Strombidium inclinatum</name>
    <dbReference type="NCBI Taxonomy" id="197538"/>
    <lineage>
        <taxon>Eukaryota</taxon>
        <taxon>Sar</taxon>
        <taxon>Alveolata</taxon>
        <taxon>Ciliophora</taxon>
        <taxon>Intramacronucleata</taxon>
        <taxon>Spirotrichea</taxon>
        <taxon>Oligotrichia</taxon>
        <taxon>Strombidiidae</taxon>
        <taxon>Strombidium</taxon>
    </lineage>
</organism>
<dbReference type="GO" id="GO:0030552">
    <property type="term" value="F:cAMP binding"/>
    <property type="evidence" value="ECO:0007669"/>
    <property type="project" value="UniProtKB-KW"/>
</dbReference>
<feature type="region of interest" description="Disordered" evidence="9">
    <location>
        <begin position="55"/>
        <end position="86"/>
    </location>
</feature>
<dbReference type="InterPro" id="IPR012198">
    <property type="entry name" value="cAMP_dep_PK_reg_su"/>
</dbReference>